<reference evidence="2 3" key="1">
    <citation type="submission" date="2017-06" db="EMBL/GenBank/DDBJ databases">
        <title>A platform for efficient transgenesis in Macrostomum lignano, a flatworm model organism for stem cell research.</title>
        <authorList>
            <person name="Berezikov E."/>
        </authorList>
    </citation>
    <scope>NUCLEOTIDE SEQUENCE [LARGE SCALE GENOMIC DNA]</scope>
    <source>
        <strain evidence="2">DV1</strain>
        <tissue evidence="2">Whole organism</tissue>
    </source>
</reference>
<feature type="compositionally biased region" description="Low complexity" evidence="1">
    <location>
        <begin position="539"/>
        <end position="548"/>
    </location>
</feature>
<organism evidence="2 3">
    <name type="scientific">Macrostomum lignano</name>
    <dbReference type="NCBI Taxonomy" id="282301"/>
    <lineage>
        <taxon>Eukaryota</taxon>
        <taxon>Metazoa</taxon>
        <taxon>Spiralia</taxon>
        <taxon>Lophotrochozoa</taxon>
        <taxon>Platyhelminthes</taxon>
        <taxon>Rhabditophora</taxon>
        <taxon>Macrostomorpha</taxon>
        <taxon>Macrostomida</taxon>
        <taxon>Macrostomidae</taxon>
        <taxon>Macrostomum</taxon>
    </lineage>
</organism>
<feature type="compositionally biased region" description="Basic and acidic residues" evidence="1">
    <location>
        <begin position="579"/>
        <end position="588"/>
    </location>
</feature>
<feature type="compositionally biased region" description="Basic and acidic residues" evidence="1">
    <location>
        <begin position="773"/>
        <end position="786"/>
    </location>
</feature>
<feature type="compositionally biased region" description="Basic and acidic residues" evidence="1">
    <location>
        <begin position="123"/>
        <end position="134"/>
    </location>
</feature>
<feature type="region of interest" description="Disordered" evidence="1">
    <location>
        <begin position="1"/>
        <end position="226"/>
    </location>
</feature>
<feature type="region of interest" description="Disordered" evidence="1">
    <location>
        <begin position="412"/>
        <end position="616"/>
    </location>
</feature>
<feature type="compositionally biased region" description="Polar residues" evidence="1">
    <location>
        <begin position="412"/>
        <end position="428"/>
    </location>
</feature>
<feature type="compositionally biased region" description="Low complexity" evidence="1">
    <location>
        <begin position="844"/>
        <end position="858"/>
    </location>
</feature>
<feature type="compositionally biased region" description="Acidic residues" evidence="1">
    <location>
        <begin position="502"/>
        <end position="515"/>
    </location>
</feature>
<proteinExistence type="predicted"/>
<evidence type="ECO:0000313" key="3">
    <source>
        <dbReference type="Proteomes" id="UP000215902"/>
    </source>
</evidence>
<feature type="region of interest" description="Disordered" evidence="1">
    <location>
        <begin position="238"/>
        <end position="357"/>
    </location>
</feature>
<feature type="compositionally biased region" description="Basic residues" evidence="1">
    <location>
        <begin position="270"/>
        <end position="285"/>
    </location>
</feature>
<feature type="compositionally biased region" description="Polar residues" evidence="1">
    <location>
        <begin position="1"/>
        <end position="11"/>
    </location>
</feature>
<dbReference type="AlphaFoldDB" id="A0A267FT14"/>
<evidence type="ECO:0000256" key="1">
    <source>
        <dbReference type="SAM" id="MobiDB-lite"/>
    </source>
</evidence>
<feature type="non-terminal residue" evidence="2">
    <location>
        <position position="1"/>
    </location>
</feature>
<sequence length="896" mass="100177">SRNFGEQNMSYKNDVIDPDLLNEASQRSDSSSDRSRASSPASTGDNIGCIPEELEEQSDREQVQDDEFKDDNGVRDDEVKDDEVKDGDEFKDDEFKDDEVKDDEVKDDEVKDDEVKDDEVKDDEVKDDKVKDDGDVKDEEPSGQDDIKEAKRPASVSNRSRTDMDLLKAILHDDSISDDVIPEEAEDEASDVDDNNNEPGEPEPTVSSCANSVQENPNDECTNENQIVDEVAAADCESVGKAELEQSVNNSEQQVTAIEPETSPVEPKEKKRKKKQSLKKKKKQQKPLGPVAPWSRASINSFCRPPQPHQQQQQQQPPLASDRSTSATTIGSLGGGSRGSRAPSMSAKQLRQKYRRISNEEKMAQRLSEIDSLLARDYANEARLAYQRSVAECRQAWQNYASTARIMGHVTEQSEQTEQNQLGISSGQARHPRVEFHDGRDKESATSIKRSHPLGGRVAPELDSHSQSHPRPHRHRQATNESRDVEARTVFLESAQEKQESEQENELPEEGEQTNEEEHSQSAEQDAPEADENDREQDQLQQQQQQQLHGYRVGAPQRMAGRFGSDHKLSESNNPDVRAWLREKNRAERRQRREAREAKRREMQARLDAQQRQTERKVDAEKAFQYWSKKKANKLAKSTDKDGMSANSNNNIAASQRQSTVQEPLPLSDQEAAFAALENRPRQGGHRPPGSAKPVHNSVFKRSPAILGTAGASFSGRQVRMGIIGQPLVKSETGPLVHRGEQLAIEQQQQQSEVRLSFDDWSQRKSEQLAARRRQERDAECQRREAAAAADPQMSALVPQLARRRIQTATELKQRRTDTGLGLARPRTAVPALAVAPSTAPNFSSARASSARTRTRTSSQERREASITSDLSNPFVAPAEDAMLERILAPNGNGAV</sequence>
<dbReference type="Proteomes" id="UP000215902">
    <property type="component" value="Unassembled WGS sequence"/>
</dbReference>
<feature type="compositionally biased region" description="Basic and acidic residues" evidence="1">
    <location>
        <begin position="160"/>
        <end position="175"/>
    </location>
</feature>
<dbReference type="EMBL" id="NIVC01000778">
    <property type="protein sequence ID" value="PAA76921.1"/>
    <property type="molecule type" value="Genomic_DNA"/>
</dbReference>
<gene>
    <name evidence="2" type="ORF">BOX15_Mlig022783g3</name>
</gene>
<feature type="compositionally biased region" description="Low complexity" evidence="1">
    <location>
        <begin position="309"/>
        <end position="318"/>
    </location>
</feature>
<feature type="region of interest" description="Disordered" evidence="1">
    <location>
        <begin position="767"/>
        <end position="795"/>
    </location>
</feature>
<feature type="compositionally biased region" description="Polar residues" evidence="1">
    <location>
        <begin position="205"/>
        <end position="216"/>
    </location>
</feature>
<feature type="compositionally biased region" description="Acidic residues" evidence="1">
    <location>
        <begin position="526"/>
        <end position="535"/>
    </location>
</feature>
<name>A0A267FT14_9PLAT</name>
<protein>
    <submittedName>
        <fullName evidence="2">Uncharacterized protein</fullName>
    </submittedName>
</protein>
<feature type="compositionally biased region" description="Acidic residues" evidence="1">
    <location>
        <begin position="176"/>
        <end position="196"/>
    </location>
</feature>
<keyword evidence="3" id="KW-1185">Reference proteome</keyword>
<feature type="compositionally biased region" description="Acidic residues" evidence="1">
    <location>
        <begin position="79"/>
        <end position="122"/>
    </location>
</feature>
<feature type="compositionally biased region" description="Basic and acidic residues" evidence="1">
    <location>
        <begin position="594"/>
        <end position="605"/>
    </location>
</feature>
<accession>A0A267FT14</accession>
<feature type="region of interest" description="Disordered" evidence="1">
    <location>
        <begin position="836"/>
        <end position="873"/>
    </location>
</feature>
<feature type="compositionally biased region" description="Low complexity" evidence="1">
    <location>
        <begin position="645"/>
        <end position="655"/>
    </location>
</feature>
<comment type="caution">
    <text evidence="2">The sequence shown here is derived from an EMBL/GenBank/DDBJ whole genome shotgun (WGS) entry which is preliminary data.</text>
</comment>
<feature type="compositionally biased region" description="Polar residues" evidence="1">
    <location>
        <begin position="246"/>
        <end position="256"/>
    </location>
</feature>
<feature type="compositionally biased region" description="Basic residues" evidence="1">
    <location>
        <begin position="468"/>
        <end position="477"/>
    </location>
</feature>
<evidence type="ECO:0000313" key="2">
    <source>
        <dbReference type="EMBL" id="PAA76921.1"/>
    </source>
</evidence>
<feature type="region of interest" description="Disordered" evidence="1">
    <location>
        <begin position="635"/>
        <end position="664"/>
    </location>
</feature>
<feature type="compositionally biased region" description="Basic and acidic residues" evidence="1">
    <location>
        <begin position="432"/>
        <end position="444"/>
    </location>
</feature>